<proteinExistence type="predicted"/>
<keyword evidence="6" id="KW-0805">Transcription regulation</keyword>
<evidence type="ECO:0000256" key="7">
    <source>
        <dbReference type="ARBA" id="ARBA00023125"/>
    </source>
</evidence>
<accession>F6ZBD0</accession>
<dbReference type="GO" id="GO:0000403">
    <property type="term" value="F:Y-form DNA binding"/>
    <property type="evidence" value="ECO:0000318"/>
    <property type="project" value="GO_Central"/>
</dbReference>
<dbReference type="PANTHER" id="PTHR12693">
    <property type="entry name" value="MENIN"/>
    <property type="match status" value="1"/>
</dbReference>
<reference evidence="12" key="1">
    <citation type="journal article" date="2002" name="Science">
        <title>The draft genome of Ciona intestinalis: insights into chordate and vertebrate origins.</title>
        <authorList>
            <person name="Dehal P."/>
            <person name="Satou Y."/>
            <person name="Campbell R.K."/>
            <person name="Chapman J."/>
            <person name="Degnan B."/>
            <person name="De Tomaso A."/>
            <person name="Davidson B."/>
            <person name="Di Gregorio A."/>
            <person name="Gelpke M."/>
            <person name="Goodstein D.M."/>
            <person name="Harafuji N."/>
            <person name="Hastings K.E."/>
            <person name="Ho I."/>
            <person name="Hotta K."/>
            <person name="Huang W."/>
            <person name="Kawashima T."/>
            <person name="Lemaire P."/>
            <person name="Martinez D."/>
            <person name="Meinertzhagen I.A."/>
            <person name="Necula S."/>
            <person name="Nonaka M."/>
            <person name="Putnam N."/>
            <person name="Rash S."/>
            <person name="Saiga H."/>
            <person name="Satake M."/>
            <person name="Terry A."/>
            <person name="Yamada L."/>
            <person name="Wang H.G."/>
            <person name="Awazu S."/>
            <person name="Azumi K."/>
            <person name="Boore J."/>
            <person name="Branno M."/>
            <person name="Chin-Bow S."/>
            <person name="DeSantis R."/>
            <person name="Doyle S."/>
            <person name="Francino P."/>
            <person name="Keys D.N."/>
            <person name="Haga S."/>
            <person name="Hayashi H."/>
            <person name="Hino K."/>
            <person name="Imai K.S."/>
            <person name="Inaba K."/>
            <person name="Kano S."/>
            <person name="Kobayashi K."/>
            <person name="Kobayashi M."/>
            <person name="Lee B.I."/>
            <person name="Makabe K.W."/>
            <person name="Manohar C."/>
            <person name="Matassi G."/>
            <person name="Medina M."/>
            <person name="Mochizuki Y."/>
            <person name="Mount S."/>
            <person name="Morishita T."/>
            <person name="Miura S."/>
            <person name="Nakayama A."/>
            <person name="Nishizaka S."/>
            <person name="Nomoto H."/>
            <person name="Ohta F."/>
            <person name="Oishi K."/>
            <person name="Rigoutsos I."/>
            <person name="Sano M."/>
            <person name="Sasaki A."/>
            <person name="Sasakura Y."/>
            <person name="Shoguchi E."/>
            <person name="Shin-i T."/>
            <person name="Spagnuolo A."/>
            <person name="Stainier D."/>
            <person name="Suzuki M.M."/>
            <person name="Tassy O."/>
            <person name="Takatori N."/>
            <person name="Tokuoka M."/>
            <person name="Yagi K."/>
            <person name="Yoshizaki F."/>
            <person name="Wada S."/>
            <person name="Zhang C."/>
            <person name="Hyatt P.D."/>
            <person name="Larimer F."/>
            <person name="Detter C."/>
            <person name="Doggett N."/>
            <person name="Glavina T."/>
            <person name="Hawkins T."/>
            <person name="Richardson P."/>
            <person name="Lucas S."/>
            <person name="Kohara Y."/>
            <person name="Levine M."/>
            <person name="Satoh N."/>
            <person name="Rokhsar D.S."/>
        </authorList>
    </citation>
    <scope>NUCLEOTIDE SEQUENCE [LARGE SCALE GENOMIC DNA]</scope>
</reference>
<keyword evidence="9" id="KW-0539">Nucleus</keyword>
<evidence type="ECO:0000256" key="6">
    <source>
        <dbReference type="ARBA" id="ARBA00023015"/>
    </source>
</evidence>
<dbReference type="GO" id="GO:0003682">
    <property type="term" value="F:chromatin binding"/>
    <property type="evidence" value="ECO:0000318"/>
    <property type="project" value="GO_Central"/>
</dbReference>
<gene>
    <name evidence="11" type="primary">LOC104265605</name>
</gene>
<dbReference type="HOGENOM" id="CLU_018646_0_0_1"/>
<evidence type="ECO:0000256" key="2">
    <source>
        <dbReference type="ARBA" id="ARBA00021162"/>
    </source>
</evidence>
<reference evidence="11" key="3">
    <citation type="submission" date="2025-08" db="UniProtKB">
        <authorList>
            <consortium name="Ensembl"/>
        </authorList>
    </citation>
    <scope>IDENTIFICATION</scope>
</reference>
<dbReference type="GO" id="GO:0006325">
    <property type="term" value="P:chromatin organization"/>
    <property type="evidence" value="ECO:0007669"/>
    <property type="project" value="UniProtKB-KW"/>
</dbReference>
<dbReference type="Proteomes" id="UP000008144">
    <property type="component" value="Chromosome 4"/>
</dbReference>
<dbReference type="GO" id="GO:0035097">
    <property type="term" value="C:histone methyltransferase complex"/>
    <property type="evidence" value="ECO:0000318"/>
    <property type="project" value="GO_Central"/>
</dbReference>
<dbReference type="GO" id="GO:0006357">
    <property type="term" value="P:regulation of transcription by RNA polymerase II"/>
    <property type="evidence" value="ECO:0000318"/>
    <property type="project" value="GO_Central"/>
</dbReference>
<dbReference type="GeneTree" id="ENSGT00390000014237"/>
<dbReference type="CDD" id="cd14456">
    <property type="entry name" value="Menin"/>
    <property type="match status" value="1"/>
</dbReference>
<dbReference type="EMBL" id="EAAA01001926">
    <property type="status" value="NOT_ANNOTATED_CDS"/>
    <property type="molecule type" value="Genomic_DNA"/>
</dbReference>
<evidence type="ECO:0000313" key="11">
    <source>
        <dbReference type="Ensembl" id="ENSCINP00000002720.3"/>
    </source>
</evidence>
<keyword evidence="8" id="KW-0804">Transcription</keyword>
<keyword evidence="3" id="KW-0678">Repressor</keyword>
<evidence type="ECO:0000256" key="8">
    <source>
        <dbReference type="ARBA" id="ARBA00023163"/>
    </source>
</evidence>
<keyword evidence="12" id="KW-1185">Reference proteome</keyword>
<dbReference type="STRING" id="7719.ENSCINP00000002720"/>
<dbReference type="GO" id="GO:0000976">
    <property type="term" value="F:transcription cis-regulatory region binding"/>
    <property type="evidence" value="ECO:0000318"/>
    <property type="project" value="GO_Central"/>
</dbReference>
<evidence type="ECO:0000256" key="1">
    <source>
        <dbReference type="ARBA" id="ARBA00004123"/>
    </source>
</evidence>
<dbReference type="PANTHER" id="PTHR12693:SF3">
    <property type="entry name" value="MENIN"/>
    <property type="match status" value="1"/>
</dbReference>
<feature type="region of interest" description="Disordered" evidence="10">
    <location>
        <begin position="61"/>
        <end position="85"/>
    </location>
</feature>
<evidence type="ECO:0000313" key="12">
    <source>
        <dbReference type="Proteomes" id="UP000008144"/>
    </source>
</evidence>
<name>F6ZBD0_CIOIN</name>
<dbReference type="GO" id="GO:0008285">
    <property type="term" value="P:negative regulation of cell population proliferation"/>
    <property type="evidence" value="ECO:0000318"/>
    <property type="project" value="GO_Central"/>
</dbReference>
<dbReference type="AlphaFoldDB" id="F6ZBD0"/>
<protein>
    <recommendedName>
        <fullName evidence="2">Menin</fullName>
    </recommendedName>
</protein>
<evidence type="ECO:0000256" key="9">
    <source>
        <dbReference type="ARBA" id="ARBA00023242"/>
    </source>
</evidence>
<keyword evidence="5" id="KW-0156">Chromatin regulator</keyword>
<dbReference type="OMA" id="SDVIWNG"/>
<feature type="region of interest" description="Disordered" evidence="10">
    <location>
        <begin position="450"/>
        <end position="501"/>
    </location>
</feature>
<keyword evidence="7" id="KW-0238">DNA-binding</keyword>
<dbReference type="InterPro" id="IPR007747">
    <property type="entry name" value="Menin"/>
</dbReference>
<dbReference type="GO" id="GO:0045786">
    <property type="term" value="P:negative regulation of cell cycle"/>
    <property type="evidence" value="ECO:0000318"/>
    <property type="project" value="GO_Central"/>
</dbReference>
<comment type="subcellular location">
    <subcellularLocation>
        <location evidence="1">Nucleus</location>
    </subcellularLocation>
</comment>
<dbReference type="Pfam" id="PF05053">
    <property type="entry name" value="Menin"/>
    <property type="match status" value="2"/>
</dbReference>
<dbReference type="InParanoid" id="F6ZBD0"/>
<dbReference type="FunCoup" id="F6ZBD0">
    <property type="interactions" value="226"/>
</dbReference>
<evidence type="ECO:0000256" key="4">
    <source>
        <dbReference type="ARBA" id="ARBA00022553"/>
    </source>
</evidence>
<dbReference type="Ensembl" id="ENSCINT00000002720.3">
    <property type="protein sequence ID" value="ENSCINP00000002720.3"/>
    <property type="gene ID" value="ENSCING00000001396.3"/>
</dbReference>
<dbReference type="GO" id="GO:0000785">
    <property type="term" value="C:chromatin"/>
    <property type="evidence" value="ECO:0000318"/>
    <property type="project" value="GO_Central"/>
</dbReference>
<organism evidence="11 12">
    <name type="scientific">Ciona intestinalis</name>
    <name type="common">Transparent sea squirt</name>
    <name type="synonym">Ascidia intestinalis</name>
    <dbReference type="NCBI Taxonomy" id="7719"/>
    <lineage>
        <taxon>Eukaryota</taxon>
        <taxon>Metazoa</taxon>
        <taxon>Chordata</taxon>
        <taxon>Tunicata</taxon>
        <taxon>Ascidiacea</taxon>
        <taxon>Phlebobranchia</taxon>
        <taxon>Cionidae</taxon>
        <taxon>Ciona</taxon>
    </lineage>
</organism>
<feature type="compositionally biased region" description="Basic and acidic residues" evidence="10">
    <location>
        <begin position="68"/>
        <end position="80"/>
    </location>
</feature>
<keyword evidence="4" id="KW-0597">Phosphoprotein</keyword>
<evidence type="ECO:0000256" key="5">
    <source>
        <dbReference type="ARBA" id="ARBA00022853"/>
    </source>
</evidence>
<evidence type="ECO:0000256" key="3">
    <source>
        <dbReference type="ARBA" id="ARBA00022491"/>
    </source>
</evidence>
<reference evidence="11" key="2">
    <citation type="journal article" date="2008" name="Genome Biol.">
        <title>Improved genome assembly and evidence-based global gene model set for the chordate Ciona intestinalis: new insight into intron and operon populations.</title>
        <authorList>
            <person name="Satou Y."/>
            <person name="Mineta K."/>
            <person name="Ogasawara M."/>
            <person name="Sasakura Y."/>
            <person name="Shoguchi E."/>
            <person name="Ueno K."/>
            <person name="Yamada L."/>
            <person name="Matsumoto J."/>
            <person name="Wasserscheid J."/>
            <person name="Dewar K."/>
            <person name="Wiley G.B."/>
            <person name="Macmil S.L."/>
            <person name="Roe B.A."/>
            <person name="Zeller R.W."/>
            <person name="Hastings K.E."/>
            <person name="Lemaire P."/>
            <person name="Lindquist E."/>
            <person name="Endo T."/>
            <person name="Hotta K."/>
            <person name="Inaba K."/>
        </authorList>
    </citation>
    <scope>NUCLEOTIDE SEQUENCE [LARGE SCALE GENOMIC DNA]</scope>
    <source>
        <strain evidence="11">wild type</strain>
    </source>
</reference>
<evidence type="ECO:0000256" key="10">
    <source>
        <dbReference type="SAM" id="MobiDB-lite"/>
    </source>
</evidence>
<sequence length="575" mass="64993">MSEIRVEERAFFPITSLSSFIGLVKEHLQHAKLNPSHEPNLALLSILFGYLEHELTVSRTASVDSSTDSEKGGKPPDKITDSTQSIDDEFPTLDLEIIEGLYNQFVLMIKAQVDKSLTEFTSRSGYATRMLCKRVSDVIWNGLLRSYHKDKPHIQSLFSYLTGRQLDCFGLAFVVVAACQVLAYKDAHLVLSGDHAWVATGEDSKDMTEVTWHGKGLEDRRGFLIDKTTTEKNWIYHGGNAVKCDRWMEVVALVTSLNAAIDMQTDSEELQLIQHDIMRYLYEEGHMDKYPMALGVYAELKEIIPTNKQDSATVDEIHNKAITAVETIYDGLHFLPYVSKGHSCARRNRYDDAIRNWSKAAQVLSRYNYGKEDEESYKEMIDIANDLIPSTLKTVPQLCEDTQCYYNVIQFYDGICLWEEGSVTPVLHSWWARHFTNTISKFTPEVRQFYSDGNSSPSKPVAMETTRMNRRSSKGASLSSPSRLAYSSSTSEDGQDPKTLDDTELTEALAKPVTKLNIRSEKMRALSEMLISGKKVNSQAIGLLLTAQSQVHFVKRKSNAGDYIFTFLQTQQSKI</sequence>
<feature type="compositionally biased region" description="Low complexity" evidence="10">
    <location>
        <begin position="477"/>
        <end position="491"/>
    </location>
</feature>
<reference evidence="11" key="4">
    <citation type="submission" date="2025-09" db="UniProtKB">
        <authorList>
            <consortium name="Ensembl"/>
        </authorList>
    </citation>
    <scope>IDENTIFICATION</scope>
</reference>